<dbReference type="InterPro" id="IPR026669">
    <property type="entry name" value="Arsenite_MeTrfase-like"/>
</dbReference>
<feature type="domain" description="Methyltransferase" evidence="9">
    <location>
        <begin position="66"/>
        <end position="217"/>
    </location>
</feature>
<keyword evidence="11" id="KW-1185">Reference proteome</keyword>
<dbReference type="EC" id="2.1.1.137" evidence="4"/>
<dbReference type="Proteomes" id="UP001165085">
    <property type="component" value="Unassembled WGS sequence"/>
</dbReference>
<comment type="caution">
    <text evidence="10">The sequence shown here is derived from an EMBL/GenBank/DDBJ whole genome shotgun (WGS) entry which is preliminary data.</text>
</comment>
<evidence type="ECO:0000256" key="7">
    <source>
        <dbReference type="ARBA" id="ARBA00047943"/>
    </source>
</evidence>
<gene>
    <name evidence="10" type="ORF">TrST_g4031</name>
</gene>
<dbReference type="GO" id="GO:0030791">
    <property type="term" value="F:arsenite methyltransferase activity"/>
    <property type="evidence" value="ECO:0007669"/>
    <property type="project" value="UniProtKB-EC"/>
</dbReference>
<comment type="catalytic activity">
    <reaction evidence="6">
        <text>arsenic triglutathione + [thioredoxin]-dithiol + S-adenosyl-L-methionine + 2 H2O = methylarsonous acid + [thioredoxin]-disulfide + 3 glutathione + S-adenosyl-L-homocysteine + H(+)</text>
        <dbReference type="Rhea" id="RHEA:69460"/>
        <dbReference type="Rhea" id="RHEA-COMP:10698"/>
        <dbReference type="Rhea" id="RHEA-COMP:10700"/>
        <dbReference type="ChEBI" id="CHEBI:15377"/>
        <dbReference type="ChEBI" id="CHEBI:15378"/>
        <dbReference type="ChEBI" id="CHEBI:17826"/>
        <dbReference type="ChEBI" id="CHEBI:29950"/>
        <dbReference type="ChEBI" id="CHEBI:50058"/>
        <dbReference type="ChEBI" id="CHEBI:57856"/>
        <dbReference type="ChEBI" id="CHEBI:57925"/>
        <dbReference type="ChEBI" id="CHEBI:59789"/>
        <dbReference type="ChEBI" id="CHEBI:183640"/>
        <dbReference type="EC" id="2.1.1.137"/>
    </reaction>
</comment>
<keyword evidence="1" id="KW-0808">Transferase</keyword>
<keyword evidence="2" id="KW-0949">S-adenosyl-L-methionine</keyword>
<dbReference type="AlphaFoldDB" id="A0A9W7BU68"/>
<comment type="catalytic activity">
    <reaction evidence="8">
        <text>arsenic triglutathione + 3 [thioredoxin]-dithiol + 3 S-adenosyl-L-methionine = trimethylarsine + 3 [thioredoxin]-disulfide + 3 glutathione + 3 S-adenosyl-L-homocysteine + 3 H(+)</text>
        <dbReference type="Rhea" id="RHEA:69432"/>
        <dbReference type="Rhea" id="RHEA-COMP:10698"/>
        <dbReference type="Rhea" id="RHEA-COMP:10700"/>
        <dbReference type="ChEBI" id="CHEBI:15378"/>
        <dbReference type="ChEBI" id="CHEBI:27130"/>
        <dbReference type="ChEBI" id="CHEBI:29950"/>
        <dbReference type="ChEBI" id="CHEBI:50058"/>
        <dbReference type="ChEBI" id="CHEBI:57856"/>
        <dbReference type="ChEBI" id="CHEBI:57925"/>
        <dbReference type="ChEBI" id="CHEBI:59789"/>
        <dbReference type="ChEBI" id="CHEBI:183640"/>
        <dbReference type="EC" id="2.1.1.137"/>
    </reaction>
</comment>
<organism evidence="10 11">
    <name type="scientific">Triparma strigata</name>
    <dbReference type="NCBI Taxonomy" id="1606541"/>
    <lineage>
        <taxon>Eukaryota</taxon>
        <taxon>Sar</taxon>
        <taxon>Stramenopiles</taxon>
        <taxon>Ochrophyta</taxon>
        <taxon>Bolidophyceae</taxon>
        <taxon>Parmales</taxon>
        <taxon>Triparmaceae</taxon>
        <taxon>Triparma</taxon>
    </lineage>
</organism>
<dbReference type="CDD" id="cd02440">
    <property type="entry name" value="AdoMet_MTases"/>
    <property type="match status" value="1"/>
</dbReference>
<evidence type="ECO:0000313" key="10">
    <source>
        <dbReference type="EMBL" id="GMH94170.1"/>
    </source>
</evidence>
<evidence type="ECO:0000259" key="9">
    <source>
        <dbReference type="Pfam" id="PF13847"/>
    </source>
</evidence>
<evidence type="ECO:0000256" key="8">
    <source>
        <dbReference type="ARBA" id="ARBA00048428"/>
    </source>
</evidence>
<name>A0A9W7BU68_9STRA</name>
<dbReference type="InterPro" id="IPR025714">
    <property type="entry name" value="Methyltranfer_dom"/>
</dbReference>
<dbReference type="Gene3D" id="3.40.50.150">
    <property type="entry name" value="Vaccinia Virus protein VP39"/>
    <property type="match status" value="1"/>
</dbReference>
<dbReference type="Pfam" id="PF13847">
    <property type="entry name" value="Methyltransf_31"/>
    <property type="match status" value="1"/>
</dbReference>
<comment type="catalytic activity">
    <reaction evidence="7">
        <text>arsenic triglutathione + 2 [thioredoxin]-dithiol + 2 S-adenosyl-L-methionine + H2O = dimethylarsinous acid + 2 [thioredoxin]-disulfide + 3 glutathione + 2 S-adenosyl-L-homocysteine + 2 H(+)</text>
        <dbReference type="Rhea" id="RHEA:69464"/>
        <dbReference type="Rhea" id="RHEA-COMP:10698"/>
        <dbReference type="Rhea" id="RHEA-COMP:10700"/>
        <dbReference type="ChEBI" id="CHEBI:15377"/>
        <dbReference type="ChEBI" id="CHEBI:15378"/>
        <dbReference type="ChEBI" id="CHEBI:23808"/>
        <dbReference type="ChEBI" id="CHEBI:29950"/>
        <dbReference type="ChEBI" id="CHEBI:50058"/>
        <dbReference type="ChEBI" id="CHEBI:57856"/>
        <dbReference type="ChEBI" id="CHEBI:57925"/>
        <dbReference type="ChEBI" id="CHEBI:59789"/>
        <dbReference type="ChEBI" id="CHEBI:183640"/>
        <dbReference type="EC" id="2.1.1.137"/>
    </reaction>
</comment>
<dbReference type="EMBL" id="BRXY01000428">
    <property type="protein sequence ID" value="GMH94170.1"/>
    <property type="molecule type" value="Genomic_DNA"/>
</dbReference>
<evidence type="ECO:0000256" key="6">
    <source>
        <dbReference type="ARBA" id="ARBA00047941"/>
    </source>
</evidence>
<dbReference type="OrthoDB" id="8300214at2759"/>
<reference evidence="11" key="1">
    <citation type="journal article" date="2023" name="Commun. Biol.">
        <title>Genome analysis of Parmales, the sister group of diatoms, reveals the evolutionary specialization of diatoms from phago-mixotrophs to photoautotrophs.</title>
        <authorList>
            <person name="Ban H."/>
            <person name="Sato S."/>
            <person name="Yoshikawa S."/>
            <person name="Yamada K."/>
            <person name="Nakamura Y."/>
            <person name="Ichinomiya M."/>
            <person name="Sato N."/>
            <person name="Blanc-Mathieu R."/>
            <person name="Endo H."/>
            <person name="Kuwata A."/>
            <person name="Ogata H."/>
        </authorList>
    </citation>
    <scope>NUCLEOTIDE SEQUENCE [LARGE SCALE GENOMIC DNA]</scope>
    <source>
        <strain evidence="11">NIES 3701</strain>
    </source>
</reference>
<sequence>MASPSSVKTSVSQYYTSLENTQSLKTNACETSSAPPSYILSALKNVSPSVISKYYGCGLCIPPLLSGTTVVDLGCGSGRDAYIISQLSGSKGKVYGVDMTEAQLDVAKGAMEYHGGLECETSEVEFVESYIESFAEEIGLEEDVDVVVSNCVINLSPDKEAVLRQAYKCLKSGGELYFSDVYASRRVPESLRKDPVLWGECISGALYWNDFVNLAKKVGFADPRLVSDAPITIKNKEIEKKCEGIEFYSATYRLFKLETLEPDCEDYGQAVIYKGTIPECPVAFELDSHHRMEKGKVFPVCGNTWRMLKETRFKEHFEYIGNFDNHFGIFEGCGKAIPYESASGNGGGGGGGGDGGCC</sequence>
<evidence type="ECO:0000256" key="5">
    <source>
        <dbReference type="ARBA" id="ARBA00034545"/>
    </source>
</evidence>
<evidence type="ECO:0000256" key="4">
    <source>
        <dbReference type="ARBA" id="ARBA00034521"/>
    </source>
</evidence>
<evidence type="ECO:0000256" key="2">
    <source>
        <dbReference type="ARBA" id="ARBA00022691"/>
    </source>
</evidence>
<dbReference type="PANTHER" id="PTHR43675:SF8">
    <property type="entry name" value="ARSENITE METHYLTRANSFERASE"/>
    <property type="match status" value="1"/>
</dbReference>
<accession>A0A9W7BU68</accession>
<dbReference type="InterPro" id="IPR029063">
    <property type="entry name" value="SAM-dependent_MTases_sf"/>
</dbReference>
<proteinExistence type="inferred from homology"/>
<dbReference type="SUPFAM" id="SSF53335">
    <property type="entry name" value="S-adenosyl-L-methionine-dependent methyltransferases"/>
    <property type="match status" value="1"/>
</dbReference>
<comment type="similarity">
    <text evidence="3">Belongs to the methyltransferase superfamily. Arsenite methyltransferase family.</text>
</comment>
<evidence type="ECO:0000313" key="11">
    <source>
        <dbReference type="Proteomes" id="UP001165085"/>
    </source>
</evidence>
<evidence type="ECO:0000256" key="3">
    <source>
        <dbReference type="ARBA" id="ARBA00034487"/>
    </source>
</evidence>
<protein>
    <recommendedName>
        <fullName evidence="5">Arsenite methyltransferase</fullName>
        <ecNumber evidence="4">2.1.1.137</ecNumber>
    </recommendedName>
</protein>
<dbReference type="PANTHER" id="PTHR43675">
    <property type="entry name" value="ARSENITE METHYLTRANSFERASE"/>
    <property type="match status" value="1"/>
</dbReference>
<evidence type="ECO:0000256" key="1">
    <source>
        <dbReference type="ARBA" id="ARBA00022679"/>
    </source>
</evidence>
<dbReference type="Gene3D" id="3.40.5.100">
    <property type="match status" value="1"/>
</dbReference>